<feature type="compositionally biased region" description="Polar residues" evidence="5">
    <location>
        <begin position="94"/>
        <end position="125"/>
    </location>
</feature>
<dbReference type="GO" id="GO:1903566">
    <property type="term" value="P:positive regulation of protein localization to cilium"/>
    <property type="evidence" value="ECO:0007669"/>
    <property type="project" value="TreeGrafter"/>
</dbReference>
<protein>
    <recommendedName>
        <fullName evidence="2">Endosome-associated-trafficking regulator 1</fullName>
    </recommendedName>
</protein>
<dbReference type="PANTHER" id="PTHR31259">
    <property type="entry name" value="ENDOSOME-ASSOCIATED TRAFFICKING REGULATOR 1"/>
    <property type="match status" value="1"/>
</dbReference>
<evidence type="ECO:0000256" key="3">
    <source>
        <dbReference type="ARBA" id="ARBA00023054"/>
    </source>
</evidence>
<organism evidence="6 7">
    <name type="scientific">Dreissena polymorpha</name>
    <name type="common">Zebra mussel</name>
    <name type="synonym">Mytilus polymorpha</name>
    <dbReference type="NCBI Taxonomy" id="45954"/>
    <lineage>
        <taxon>Eukaryota</taxon>
        <taxon>Metazoa</taxon>
        <taxon>Spiralia</taxon>
        <taxon>Lophotrochozoa</taxon>
        <taxon>Mollusca</taxon>
        <taxon>Bivalvia</taxon>
        <taxon>Autobranchia</taxon>
        <taxon>Heteroconchia</taxon>
        <taxon>Euheterodonta</taxon>
        <taxon>Imparidentia</taxon>
        <taxon>Neoheterodontei</taxon>
        <taxon>Myida</taxon>
        <taxon>Dreissenoidea</taxon>
        <taxon>Dreissenidae</taxon>
        <taxon>Dreissena</taxon>
    </lineage>
</organism>
<name>A0A9D4IHY5_DREPO</name>
<feature type="non-terminal residue" evidence="6">
    <location>
        <position position="1"/>
    </location>
</feature>
<dbReference type="PANTHER" id="PTHR31259:SF3">
    <property type="entry name" value="ENDOSOME-ASSOCIATED-TRAFFICKING REGULATOR 1"/>
    <property type="match status" value="1"/>
</dbReference>
<dbReference type="GO" id="GO:0045724">
    <property type="term" value="P:positive regulation of cilium assembly"/>
    <property type="evidence" value="ECO:0007669"/>
    <property type="project" value="TreeGrafter"/>
</dbReference>
<dbReference type="GO" id="GO:0005769">
    <property type="term" value="C:early endosome"/>
    <property type="evidence" value="ECO:0007669"/>
    <property type="project" value="TreeGrafter"/>
</dbReference>
<dbReference type="GO" id="GO:0032465">
    <property type="term" value="P:regulation of cytokinesis"/>
    <property type="evidence" value="ECO:0007669"/>
    <property type="project" value="TreeGrafter"/>
</dbReference>
<feature type="region of interest" description="Disordered" evidence="5">
    <location>
        <begin position="66"/>
        <end position="133"/>
    </location>
</feature>
<dbReference type="InterPro" id="IPR026757">
    <property type="entry name" value="ENTR1"/>
</dbReference>
<reference evidence="6" key="1">
    <citation type="journal article" date="2019" name="bioRxiv">
        <title>The Genome of the Zebra Mussel, Dreissena polymorpha: A Resource for Invasive Species Research.</title>
        <authorList>
            <person name="McCartney M.A."/>
            <person name="Auch B."/>
            <person name="Kono T."/>
            <person name="Mallez S."/>
            <person name="Zhang Y."/>
            <person name="Obille A."/>
            <person name="Becker A."/>
            <person name="Abrahante J.E."/>
            <person name="Garbe J."/>
            <person name="Badalamenti J.P."/>
            <person name="Herman A."/>
            <person name="Mangelson H."/>
            <person name="Liachko I."/>
            <person name="Sullivan S."/>
            <person name="Sone E.D."/>
            <person name="Koren S."/>
            <person name="Silverstein K.A.T."/>
            <person name="Beckman K.B."/>
            <person name="Gohl D.M."/>
        </authorList>
    </citation>
    <scope>NUCLEOTIDE SEQUENCE</scope>
    <source>
        <strain evidence="6">Duluth1</strain>
        <tissue evidence="6">Whole animal</tissue>
    </source>
</reference>
<evidence type="ECO:0000256" key="1">
    <source>
        <dbReference type="ARBA" id="ARBA00007791"/>
    </source>
</evidence>
<evidence type="ECO:0000256" key="2">
    <source>
        <dbReference type="ARBA" id="ARBA00016007"/>
    </source>
</evidence>
<reference evidence="6" key="2">
    <citation type="submission" date="2020-11" db="EMBL/GenBank/DDBJ databases">
        <authorList>
            <person name="McCartney M.A."/>
            <person name="Auch B."/>
            <person name="Kono T."/>
            <person name="Mallez S."/>
            <person name="Becker A."/>
            <person name="Gohl D.M."/>
            <person name="Silverstein K.A.T."/>
            <person name="Koren S."/>
            <person name="Bechman K.B."/>
            <person name="Herman A."/>
            <person name="Abrahante J.E."/>
            <person name="Garbe J."/>
        </authorList>
    </citation>
    <scope>NUCLEOTIDE SEQUENCE</scope>
    <source>
        <strain evidence="6">Duluth1</strain>
        <tissue evidence="6">Whole animal</tissue>
    </source>
</reference>
<keyword evidence="3 4" id="KW-0175">Coiled coil</keyword>
<proteinExistence type="inferred from homology"/>
<dbReference type="Proteomes" id="UP000828390">
    <property type="component" value="Unassembled WGS sequence"/>
</dbReference>
<evidence type="ECO:0000313" key="7">
    <source>
        <dbReference type="Proteomes" id="UP000828390"/>
    </source>
</evidence>
<evidence type="ECO:0000313" key="6">
    <source>
        <dbReference type="EMBL" id="KAH3772443.1"/>
    </source>
</evidence>
<dbReference type="AlphaFoldDB" id="A0A9D4IHY5"/>
<dbReference type="GO" id="GO:0036064">
    <property type="term" value="C:ciliary basal body"/>
    <property type="evidence" value="ECO:0007669"/>
    <property type="project" value="TreeGrafter"/>
</dbReference>
<comment type="similarity">
    <text evidence="1">Belongs to the ENTR1 family.</text>
</comment>
<dbReference type="GO" id="GO:0055037">
    <property type="term" value="C:recycling endosome"/>
    <property type="evidence" value="ECO:0007669"/>
    <property type="project" value="TreeGrafter"/>
</dbReference>
<evidence type="ECO:0000256" key="5">
    <source>
        <dbReference type="SAM" id="MobiDB-lite"/>
    </source>
</evidence>
<dbReference type="GO" id="GO:0005813">
    <property type="term" value="C:centrosome"/>
    <property type="evidence" value="ECO:0007669"/>
    <property type="project" value="TreeGrafter"/>
</dbReference>
<dbReference type="GO" id="GO:0030496">
    <property type="term" value="C:midbody"/>
    <property type="evidence" value="ECO:0007669"/>
    <property type="project" value="TreeGrafter"/>
</dbReference>
<keyword evidence="7" id="KW-1185">Reference proteome</keyword>
<gene>
    <name evidence="6" type="ORF">DPMN_173781</name>
</gene>
<feature type="coiled-coil region" evidence="4">
    <location>
        <begin position="251"/>
        <end position="324"/>
    </location>
</feature>
<comment type="caution">
    <text evidence="6">The sequence shown here is derived from an EMBL/GenBank/DDBJ whole genome shotgun (WGS) entry which is preliminary data.</text>
</comment>
<accession>A0A9D4IHY5</accession>
<sequence>MAEGGKQSDDENPFSFKNFVTKKDTKDSVVESSSADDEFDIFAIPDVMPSKRREQSKKIVVIEADDDLPTQRKKGKSDNPFSFKKFLSGPVKPSNGSVNIPTIENTHSAPHPKTTTSIGSTSNMPIPSDLPDFVQDHYSDNKRARQLKKLPNANQDEVPSFADVNEQLDSVDKVLLKSSSNTPLSDKVKTPSVMNISSSLEDIDQFSDTLVSSSSDLIASLPDFLSDGAINSSRVQSNNTSHSLSEENPELKLLQAENDRLRRHLEETRRLQTQDALRVSELQQQLVAQKKKEAEETAAMEHAMEKVEENLSLTTKRAVQAESTVTRLKQELKAAQ</sequence>
<dbReference type="EMBL" id="JAIWYP010000009">
    <property type="protein sequence ID" value="KAH3772443.1"/>
    <property type="molecule type" value="Genomic_DNA"/>
</dbReference>
<evidence type="ECO:0000256" key="4">
    <source>
        <dbReference type="SAM" id="Coils"/>
    </source>
</evidence>